<name>A0A3B0ZCS0_9ZZZZ</name>
<sequence length="150" mass="17638">MLRTIQEFFRSQIDTSEPGQHDEHGLRLATAALLFEMQRADFDEHAEERVVLERVLRETFALSEEETRELAGLAQQEVDDSVSLHQFTSLINQRFSPDEKVRVVEMLWQVAYADGRIDRYEEALLRKIAELIYVPHRDFIQARHRVQDAQ</sequence>
<dbReference type="InterPro" id="IPR029024">
    <property type="entry name" value="TerB-like"/>
</dbReference>
<evidence type="ECO:0000313" key="2">
    <source>
        <dbReference type="EMBL" id="VAW78516.1"/>
    </source>
</evidence>
<dbReference type="InterPro" id="IPR007791">
    <property type="entry name" value="DjlA_N"/>
</dbReference>
<dbReference type="SUPFAM" id="SSF158682">
    <property type="entry name" value="TerB-like"/>
    <property type="match status" value="1"/>
</dbReference>
<proteinExistence type="predicted"/>
<protein>
    <recommendedName>
        <fullName evidence="1">Co-chaperone DjlA N-terminal domain-containing protein</fullName>
    </recommendedName>
</protein>
<dbReference type="CDD" id="cd07313">
    <property type="entry name" value="terB_like_2"/>
    <property type="match status" value="1"/>
</dbReference>
<accession>A0A3B0ZCS0</accession>
<reference evidence="2" key="1">
    <citation type="submission" date="2018-06" db="EMBL/GenBank/DDBJ databases">
        <authorList>
            <person name="Zhirakovskaya E."/>
        </authorList>
    </citation>
    <scope>NUCLEOTIDE SEQUENCE</scope>
</reference>
<dbReference type="Pfam" id="PF05099">
    <property type="entry name" value="TerB"/>
    <property type="match status" value="1"/>
</dbReference>
<feature type="domain" description="Co-chaperone DjlA N-terminal" evidence="1">
    <location>
        <begin position="27"/>
        <end position="144"/>
    </location>
</feature>
<dbReference type="EMBL" id="UOFN01000096">
    <property type="protein sequence ID" value="VAW78516.1"/>
    <property type="molecule type" value="Genomic_DNA"/>
</dbReference>
<dbReference type="AlphaFoldDB" id="A0A3B0ZCS0"/>
<organism evidence="2">
    <name type="scientific">hydrothermal vent metagenome</name>
    <dbReference type="NCBI Taxonomy" id="652676"/>
    <lineage>
        <taxon>unclassified sequences</taxon>
        <taxon>metagenomes</taxon>
        <taxon>ecological metagenomes</taxon>
    </lineage>
</organism>
<evidence type="ECO:0000259" key="1">
    <source>
        <dbReference type="Pfam" id="PF05099"/>
    </source>
</evidence>
<gene>
    <name evidence="2" type="ORF">MNBD_GAMMA15-586</name>
</gene>
<dbReference type="Gene3D" id="1.10.3680.10">
    <property type="entry name" value="TerB-like"/>
    <property type="match status" value="1"/>
</dbReference>